<dbReference type="RefSeq" id="WP_166882054.1">
    <property type="nucleotide sequence ID" value="NZ_WHJH01000070.1"/>
</dbReference>
<accession>A0ABX0P2B3</accession>
<organism evidence="1 2">
    <name type="scientific">Massilia mucilaginosa</name>
    <dbReference type="NCBI Taxonomy" id="2609282"/>
    <lineage>
        <taxon>Bacteria</taxon>
        <taxon>Pseudomonadati</taxon>
        <taxon>Pseudomonadota</taxon>
        <taxon>Betaproteobacteria</taxon>
        <taxon>Burkholderiales</taxon>
        <taxon>Oxalobacteraceae</taxon>
        <taxon>Telluria group</taxon>
        <taxon>Massilia</taxon>
    </lineage>
</organism>
<protein>
    <submittedName>
        <fullName evidence="1">Uncharacterized protein</fullName>
    </submittedName>
</protein>
<reference evidence="1 2" key="1">
    <citation type="submission" date="2019-10" db="EMBL/GenBank/DDBJ databases">
        <title>Taxonomy of Antarctic Massilia spp.: description of Massilia rubra sp. nov., Massilia aquatica sp. nov., Massilia mucilaginosa sp. nov., Massilia frigida sp. nov. isolated from streams, lakes and regoliths.</title>
        <authorList>
            <person name="Holochova P."/>
            <person name="Sedlacek I."/>
            <person name="Kralova S."/>
            <person name="Maslanova I."/>
            <person name="Busse H.-J."/>
            <person name="Stankova E."/>
            <person name="Vrbovska V."/>
            <person name="Kovarovic V."/>
            <person name="Bartak M."/>
            <person name="Svec P."/>
            <person name="Pantucek R."/>
        </authorList>
    </citation>
    <scope>NUCLEOTIDE SEQUENCE [LARGE SCALE GENOMIC DNA]</scope>
    <source>
        <strain evidence="1 2">CCM 8733</strain>
    </source>
</reference>
<proteinExistence type="predicted"/>
<dbReference type="Proteomes" id="UP000609726">
    <property type="component" value="Unassembled WGS sequence"/>
</dbReference>
<evidence type="ECO:0000313" key="1">
    <source>
        <dbReference type="EMBL" id="NHZ93370.1"/>
    </source>
</evidence>
<gene>
    <name evidence="1" type="ORF">F2P45_30825</name>
</gene>
<keyword evidence="2" id="KW-1185">Reference proteome</keyword>
<comment type="caution">
    <text evidence="1">The sequence shown here is derived from an EMBL/GenBank/DDBJ whole genome shotgun (WGS) entry which is preliminary data.</text>
</comment>
<evidence type="ECO:0000313" key="2">
    <source>
        <dbReference type="Proteomes" id="UP000609726"/>
    </source>
</evidence>
<dbReference type="EMBL" id="WHJH01000070">
    <property type="protein sequence ID" value="NHZ93370.1"/>
    <property type="molecule type" value="Genomic_DNA"/>
</dbReference>
<name>A0ABX0P2B3_9BURK</name>
<sequence length="120" mass="12286">MSTLEDSIGIDDASEGMVLACDLRDAGGAVLLPAGATLGAAALASLRRRGIERLQVVGAVDPDASSADDALDAAARQAERERQCARLQHLFRRCMNGSAGGAGGASAVLFERLLAYRGSA</sequence>